<keyword evidence="3" id="KW-1185">Reference proteome</keyword>
<protein>
    <recommendedName>
        <fullName evidence="1">Transposable element P transposase-like GTP-binding insertion domain-containing protein</fullName>
    </recommendedName>
</protein>
<reference evidence="2 3" key="1">
    <citation type="submission" date="2015-09" db="EMBL/GenBank/DDBJ databases">
        <title>Trachymyrmex cornetzi WGS genome.</title>
        <authorList>
            <person name="Nygaard S."/>
            <person name="Hu H."/>
            <person name="Boomsma J."/>
            <person name="Zhang G."/>
        </authorList>
    </citation>
    <scope>NUCLEOTIDE SEQUENCE [LARGE SCALE GENOMIC DNA]</scope>
    <source>
        <strain evidence="2">Tcor2-1</strain>
        <tissue evidence="2">Whole body</tissue>
    </source>
</reference>
<proteinExistence type="predicted"/>
<evidence type="ECO:0000313" key="3">
    <source>
        <dbReference type="Proteomes" id="UP000078492"/>
    </source>
</evidence>
<gene>
    <name evidence="2" type="ORF">ALC57_16623</name>
</gene>
<dbReference type="EMBL" id="KQ980948">
    <property type="protein sequence ID" value="KYN11227.1"/>
    <property type="molecule type" value="Genomic_DNA"/>
</dbReference>
<sequence length="108" mass="12763">MVHALISDMGSNFMQLFRELEFENKVASWTHIVDFYNRDSNQWIKMAPKLYKDHIERTNFQKMKVKYAVQVFSNRVAAVNPTPIQFTRELIQYSLLVIDSLLVNTVYS</sequence>
<evidence type="ECO:0000259" key="1">
    <source>
        <dbReference type="Pfam" id="PF21788"/>
    </source>
</evidence>
<dbReference type="Pfam" id="PF21788">
    <property type="entry name" value="TNP-like_GBD"/>
    <property type="match status" value="1"/>
</dbReference>
<dbReference type="Proteomes" id="UP000078492">
    <property type="component" value="Unassembled WGS sequence"/>
</dbReference>
<dbReference type="STRING" id="471704.A0A151IUS1"/>
<feature type="domain" description="Transposable element P transposase-like GTP-binding insertion" evidence="1">
    <location>
        <begin position="12"/>
        <end position="78"/>
    </location>
</feature>
<name>A0A151IUS1_9HYME</name>
<organism evidence="2 3">
    <name type="scientific">Trachymyrmex cornetzi</name>
    <dbReference type="NCBI Taxonomy" id="471704"/>
    <lineage>
        <taxon>Eukaryota</taxon>
        <taxon>Metazoa</taxon>
        <taxon>Ecdysozoa</taxon>
        <taxon>Arthropoda</taxon>
        <taxon>Hexapoda</taxon>
        <taxon>Insecta</taxon>
        <taxon>Pterygota</taxon>
        <taxon>Neoptera</taxon>
        <taxon>Endopterygota</taxon>
        <taxon>Hymenoptera</taxon>
        <taxon>Apocrita</taxon>
        <taxon>Aculeata</taxon>
        <taxon>Formicoidea</taxon>
        <taxon>Formicidae</taxon>
        <taxon>Myrmicinae</taxon>
        <taxon>Trachymyrmex</taxon>
    </lineage>
</organism>
<dbReference type="AlphaFoldDB" id="A0A151IUS1"/>
<evidence type="ECO:0000313" key="2">
    <source>
        <dbReference type="EMBL" id="KYN11227.1"/>
    </source>
</evidence>
<accession>A0A151IUS1</accession>
<dbReference type="InterPro" id="IPR048366">
    <property type="entry name" value="TNP-like_GBD"/>
</dbReference>